<evidence type="ECO:0000256" key="5">
    <source>
        <dbReference type="ARBA" id="ARBA00023004"/>
    </source>
</evidence>
<evidence type="ECO:0000256" key="3">
    <source>
        <dbReference type="ARBA" id="ARBA00022723"/>
    </source>
</evidence>
<dbReference type="Pfam" id="PF13459">
    <property type="entry name" value="Fer4_15"/>
    <property type="match status" value="1"/>
</dbReference>
<evidence type="ECO:0000313" key="8">
    <source>
        <dbReference type="EMBL" id="ORB70288.1"/>
    </source>
</evidence>
<sequence>MADSQLPLLITVDRSKCCGYTLCAAEGPDVYSIDDAGYAVAPESVPTELEAQACRGAEACPDSAITVRRADAGE</sequence>
<dbReference type="PANTHER" id="PTHR36923:SF3">
    <property type="entry name" value="FERREDOXIN"/>
    <property type="match status" value="1"/>
</dbReference>
<dbReference type="PANTHER" id="PTHR36923">
    <property type="entry name" value="FERREDOXIN"/>
    <property type="match status" value="1"/>
</dbReference>
<evidence type="ECO:0000313" key="9">
    <source>
        <dbReference type="Proteomes" id="UP000192601"/>
    </source>
</evidence>
<keyword evidence="6" id="KW-0411">Iron-sulfur</keyword>
<comment type="cofactor">
    <cofactor evidence="1">
        <name>[3Fe-4S] cluster</name>
        <dbReference type="ChEBI" id="CHEBI:21137"/>
    </cofactor>
</comment>
<dbReference type="GO" id="GO:0051538">
    <property type="term" value="F:3 iron, 4 sulfur cluster binding"/>
    <property type="evidence" value="ECO:0007669"/>
    <property type="project" value="UniProtKB-KW"/>
</dbReference>
<evidence type="ECO:0000256" key="2">
    <source>
        <dbReference type="ARBA" id="ARBA00022448"/>
    </source>
</evidence>
<evidence type="ECO:0000256" key="6">
    <source>
        <dbReference type="ARBA" id="ARBA00023014"/>
    </source>
</evidence>
<dbReference type="RefSeq" id="WP_009953936.1">
    <property type="nucleotide sequence ID" value="NZ_MVIJ01000050.1"/>
</dbReference>
<dbReference type="Gene3D" id="3.30.70.20">
    <property type="match status" value="1"/>
</dbReference>
<comment type="caution">
    <text evidence="8">The sequence shown here is derived from an EMBL/GenBank/DDBJ whole genome shotgun (WGS) entry which is preliminary data.</text>
</comment>
<evidence type="ECO:0000256" key="1">
    <source>
        <dbReference type="ARBA" id="ARBA00001927"/>
    </source>
</evidence>
<dbReference type="GeneID" id="77302939"/>
<proteinExistence type="predicted"/>
<evidence type="ECO:0000256" key="7">
    <source>
        <dbReference type="ARBA" id="ARBA00023291"/>
    </source>
</evidence>
<keyword evidence="5" id="KW-0408">Iron</keyword>
<dbReference type="SUPFAM" id="SSF54862">
    <property type="entry name" value="4Fe-4S ferredoxins"/>
    <property type="match status" value="1"/>
</dbReference>
<organism evidence="8 9">
    <name type="scientific">Mycobacterium scrofulaceum</name>
    <dbReference type="NCBI Taxonomy" id="1783"/>
    <lineage>
        <taxon>Bacteria</taxon>
        <taxon>Bacillati</taxon>
        <taxon>Actinomycetota</taxon>
        <taxon>Actinomycetes</taxon>
        <taxon>Mycobacteriales</taxon>
        <taxon>Mycobacteriaceae</taxon>
        <taxon>Mycobacterium</taxon>
    </lineage>
</organism>
<keyword evidence="7" id="KW-0003">3Fe-4S</keyword>
<reference evidence="8 9" key="1">
    <citation type="submission" date="2017-02" db="EMBL/GenBank/DDBJ databases">
        <title>The new phylogeny of genus Mycobacterium.</title>
        <authorList>
            <person name="Tortoli E."/>
            <person name="Trovato A."/>
            <person name="Cirillo D.M."/>
        </authorList>
    </citation>
    <scope>NUCLEOTIDE SEQUENCE [LARGE SCALE GENOMIC DNA]</scope>
    <source>
        <strain evidence="8 9">DSM 43992</strain>
    </source>
</reference>
<dbReference type="InterPro" id="IPR051269">
    <property type="entry name" value="Fe-S_cluster_ET"/>
</dbReference>
<dbReference type="GO" id="GO:0046872">
    <property type="term" value="F:metal ion binding"/>
    <property type="evidence" value="ECO:0007669"/>
    <property type="project" value="UniProtKB-KW"/>
</dbReference>
<protein>
    <submittedName>
        <fullName evidence="8">Ferredoxin</fullName>
    </submittedName>
</protein>
<dbReference type="OrthoDB" id="3215519at2"/>
<keyword evidence="2" id="KW-0813">Transport</keyword>
<name>A0A1X0K572_MYCSC</name>
<dbReference type="EMBL" id="MVIJ01000050">
    <property type="protein sequence ID" value="ORB70288.1"/>
    <property type="molecule type" value="Genomic_DNA"/>
</dbReference>
<accession>A0A1X0K572</accession>
<evidence type="ECO:0000256" key="4">
    <source>
        <dbReference type="ARBA" id="ARBA00022982"/>
    </source>
</evidence>
<dbReference type="STRING" id="1783.BST44_23785"/>
<keyword evidence="3" id="KW-0479">Metal-binding</keyword>
<dbReference type="Proteomes" id="UP000192601">
    <property type="component" value="Unassembled WGS sequence"/>
</dbReference>
<dbReference type="AlphaFoldDB" id="A0A1X0K572"/>
<keyword evidence="9" id="KW-1185">Reference proteome</keyword>
<gene>
    <name evidence="8" type="ORF">BST44_23785</name>
</gene>
<keyword evidence="4" id="KW-0249">Electron transport</keyword>